<sequence length="167" mass="20077">MPDILQIFSDYFLKKIDESEVGEFKVKIPKDLIEHVLRFYLQPYLSDMKINFFEKSLEIEGTNVLPVQLKLQIGELRWDREQKIVEFELDVSDLVYKLIRSPLHHLGERTKEVITFYNRKLFVDFEKLFSLKPQWNSITYALRNKIKLTNLLFTNDYLELVFERVTP</sequence>
<name>A0A7C2K0L7_UNCW3</name>
<evidence type="ECO:0000313" key="1">
    <source>
        <dbReference type="EMBL" id="HEN27208.1"/>
    </source>
</evidence>
<dbReference type="EMBL" id="DSOL01000021">
    <property type="protein sequence ID" value="HEN27208.1"/>
    <property type="molecule type" value="Genomic_DNA"/>
</dbReference>
<proteinExistence type="predicted"/>
<gene>
    <name evidence="1" type="ORF">ENQ77_00765</name>
    <name evidence="2" type="ORF">ENU66_07540</name>
</gene>
<protein>
    <submittedName>
        <fullName evidence="1">Uncharacterized protein</fullName>
    </submittedName>
</protein>
<reference evidence="1" key="1">
    <citation type="journal article" date="2020" name="mSystems">
        <title>Genome- and Community-Level Interaction Insights into Carbon Utilization and Element Cycling Functions of Hydrothermarchaeota in Hydrothermal Sediment.</title>
        <authorList>
            <person name="Zhou Z."/>
            <person name="Liu Y."/>
            <person name="Xu W."/>
            <person name="Pan J."/>
            <person name="Luo Z.H."/>
            <person name="Li M."/>
        </authorList>
    </citation>
    <scope>NUCLEOTIDE SEQUENCE [LARGE SCALE GENOMIC DNA]</scope>
    <source>
        <strain evidence="1">SpSt-34</strain>
        <strain evidence="2">SpSt-69</strain>
    </source>
</reference>
<comment type="caution">
    <text evidence="1">The sequence shown here is derived from an EMBL/GenBank/DDBJ whole genome shotgun (WGS) entry which is preliminary data.</text>
</comment>
<dbReference type="AlphaFoldDB" id="A0A7C2K0L7"/>
<evidence type="ECO:0000313" key="2">
    <source>
        <dbReference type="EMBL" id="HGL18161.1"/>
    </source>
</evidence>
<accession>A0A7C2K0L7</accession>
<organism evidence="1">
    <name type="scientific">candidate division WOR-3 bacterium</name>
    <dbReference type="NCBI Taxonomy" id="2052148"/>
    <lineage>
        <taxon>Bacteria</taxon>
        <taxon>Bacteria division WOR-3</taxon>
    </lineage>
</organism>
<dbReference type="EMBL" id="DTDJ01000047">
    <property type="protein sequence ID" value="HGL18161.1"/>
    <property type="molecule type" value="Genomic_DNA"/>
</dbReference>